<name>A0A2N3HIH8_9FLAO</name>
<gene>
    <name evidence="3" type="ORF">CSW08_11730</name>
</gene>
<keyword evidence="3" id="KW-0645">Protease</keyword>
<dbReference type="Proteomes" id="UP000233435">
    <property type="component" value="Unassembled WGS sequence"/>
</dbReference>
<keyword evidence="1" id="KW-0472">Membrane</keyword>
<evidence type="ECO:0000313" key="3">
    <source>
        <dbReference type="EMBL" id="PKQ44779.1"/>
    </source>
</evidence>
<dbReference type="GO" id="GO:0080120">
    <property type="term" value="P:CAAX-box protein maturation"/>
    <property type="evidence" value="ECO:0007669"/>
    <property type="project" value="UniProtKB-ARBA"/>
</dbReference>
<evidence type="ECO:0000256" key="1">
    <source>
        <dbReference type="SAM" id="Phobius"/>
    </source>
</evidence>
<dbReference type="GO" id="GO:0008237">
    <property type="term" value="F:metallopeptidase activity"/>
    <property type="evidence" value="ECO:0007669"/>
    <property type="project" value="UniProtKB-KW"/>
</dbReference>
<organism evidence="3 4">
    <name type="scientific">Confluentibacter flavum</name>
    <dbReference type="NCBI Taxonomy" id="1909700"/>
    <lineage>
        <taxon>Bacteria</taxon>
        <taxon>Pseudomonadati</taxon>
        <taxon>Bacteroidota</taxon>
        <taxon>Flavobacteriia</taxon>
        <taxon>Flavobacteriales</taxon>
        <taxon>Flavobacteriaceae</taxon>
        <taxon>Confluentibacter</taxon>
    </lineage>
</organism>
<dbReference type="InterPro" id="IPR003675">
    <property type="entry name" value="Rce1/LyrA-like_dom"/>
</dbReference>
<keyword evidence="3" id="KW-0482">Metalloprotease</keyword>
<dbReference type="EMBL" id="PJEO01000042">
    <property type="protein sequence ID" value="PKQ44779.1"/>
    <property type="molecule type" value="Genomic_DNA"/>
</dbReference>
<feature type="transmembrane region" description="Helical" evidence="1">
    <location>
        <begin position="199"/>
        <end position="220"/>
    </location>
</feature>
<reference evidence="3 4" key="1">
    <citation type="submission" date="2017-12" db="EMBL/GenBank/DDBJ databases">
        <title>Confluentibacter flavum sp. nov., isolated from the saline lake.</title>
        <authorList>
            <person name="Yu L."/>
        </authorList>
    </citation>
    <scope>NUCLEOTIDE SEQUENCE [LARGE SCALE GENOMIC DNA]</scope>
    <source>
        <strain evidence="3 4">3B</strain>
    </source>
</reference>
<keyword evidence="1" id="KW-0812">Transmembrane</keyword>
<keyword evidence="4" id="KW-1185">Reference proteome</keyword>
<feature type="transmembrane region" description="Helical" evidence="1">
    <location>
        <begin position="40"/>
        <end position="59"/>
    </location>
</feature>
<feature type="transmembrane region" description="Helical" evidence="1">
    <location>
        <begin position="12"/>
        <end position="34"/>
    </location>
</feature>
<protein>
    <submittedName>
        <fullName evidence="3">CPBP family intramembrane metalloprotease domain-containing protein</fullName>
    </submittedName>
</protein>
<dbReference type="PANTHER" id="PTHR35797:SF1">
    <property type="entry name" value="PROTEASE"/>
    <property type="match status" value="1"/>
</dbReference>
<dbReference type="Pfam" id="PF02517">
    <property type="entry name" value="Rce1-like"/>
    <property type="match status" value="1"/>
</dbReference>
<keyword evidence="3" id="KW-0378">Hydrolase</keyword>
<evidence type="ECO:0000259" key="2">
    <source>
        <dbReference type="Pfam" id="PF02517"/>
    </source>
</evidence>
<dbReference type="InterPro" id="IPR042150">
    <property type="entry name" value="MmRce1-like"/>
</dbReference>
<feature type="domain" description="CAAX prenyl protease 2/Lysostaphin resistance protein A-like" evidence="2">
    <location>
        <begin position="143"/>
        <end position="240"/>
    </location>
</feature>
<dbReference type="GO" id="GO:0004175">
    <property type="term" value="F:endopeptidase activity"/>
    <property type="evidence" value="ECO:0007669"/>
    <property type="project" value="UniProtKB-ARBA"/>
</dbReference>
<dbReference type="RefSeq" id="WP_106660073.1">
    <property type="nucleotide sequence ID" value="NZ_PJEO01000042.1"/>
</dbReference>
<comment type="caution">
    <text evidence="3">The sequence shown here is derived from an EMBL/GenBank/DDBJ whole genome shotgun (WGS) entry which is preliminary data.</text>
</comment>
<feature type="transmembrane region" description="Helical" evidence="1">
    <location>
        <begin position="123"/>
        <end position="142"/>
    </location>
</feature>
<evidence type="ECO:0000313" key="4">
    <source>
        <dbReference type="Proteomes" id="UP000233435"/>
    </source>
</evidence>
<feature type="transmembrane region" description="Helical" evidence="1">
    <location>
        <begin position="80"/>
        <end position="103"/>
    </location>
</feature>
<feature type="transmembrane region" description="Helical" evidence="1">
    <location>
        <begin position="174"/>
        <end position="193"/>
    </location>
</feature>
<proteinExistence type="predicted"/>
<dbReference type="AlphaFoldDB" id="A0A2N3HIH8"/>
<dbReference type="OrthoDB" id="9777755at2"/>
<sequence>MENLTKNKFKPIGIFLSITLALSSIYYFLIIYSGTLGSGWGQFTMGIMWCPGISALITMKILKRNISDLGWKWGKTKYQLWSYLIPLIYALIAYLVIWVFGWGGFYDKEYVVRLTNSFGFGEIGSGFIIAFYFILFGIFGTIRSASSALGEEIGWRGFLVPELYKTQGFTKTSLISGFIWGIWHLPILLFADYNSGTPSWYAMSCFMVLIISMSFIYTWFRIKSGSLWTAVILHASHNLFIQRIFTPLTEDTGNTAYYIDEFGIVLPIVAIGFAIYYWSKRKELKPVPNNV</sequence>
<feature type="transmembrane region" description="Helical" evidence="1">
    <location>
        <begin position="227"/>
        <end position="245"/>
    </location>
</feature>
<dbReference type="GO" id="GO:0006508">
    <property type="term" value="P:proteolysis"/>
    <property type="evidence" value="ECO:0007669"/>
    <property type="project" value="UniProtKB-KW"/>
</dbReference>
<dbReference type="PANTHER" id="PTHR35797">
    <property type="entry name" value="PROTEASE-RELATED"/>
    <property type="match status" value="1"/>
</dbReference>
<accession>A0A2N3HIH8</accession>
<keyword evidence="1" id="KW-1133">Transmembrane helix</keyword>
<feature type="transmembrane region" description="Helical" evidence="1">
    <location>
        <begin position="257"/>
        <end position="278"/>
    </location>
</feature>